<evidence type="ECO:0000256" key="1">
    <source>
        <dbReference type="SAM" id="MobiDB-lite"/>
    </source>
</evidence>
<keyword evidence="2" id="KW-0472">Membrane</keyword>
<feature type="transmembrane region" description="Helical" evidence="2">
    <location>
        <begin position="7"/>
        <end position="27"/>
    </location>
</feature>
<dbReference type="Proteomes" id="UP000009071">
    <property type="component" value="Chromosome"/>
</dbReference>
<reference evidence="3 4" key="1">
    <citation type="journal article" date="2009" name="Genome Res.">
        <title>Whole genome sequence of Desulfovibrio magneticus strain RS-1 revealed common gene clusters in magnetotactic bacteria.</title>
        <authorList>
            <person name="Nakazawa H."/>
            <person name="Arakaki A."/>
            <person name="Narita-Yamada S."/>
            <person name="Yashiro I."/>
            <person name="Jinno K."/>
            <person name="Aoki N."/>
            <person name="Tsuruyama A."/>
            <person name="Okamura Y."/>
            <person name="Tanikawa S."/>
            <person name="Fujita N."/>
            <person name="Takeyama H."/>
            <person name="Matsunaga T."/>
        </authorList>
    </citation>
    <scope>NUCLEOTIDE SEQUENCE [LARGE SCALE GENOMIC DNA]</scope>
    <source>
        <strain evidence="4">ATCC 700980 / DSM 13731 / RS-1</strain>
    </source>
</reference>
<feature type="region of interest" description="Disordered" evidence="1">
    <location>
        <begin position="317"/>
        <end position="345"/>
    </location>
</feature>
<dbReference type="STRING" id="573370.DMR_10320"/>
<evidence type="ECO:0000313" key="3">
    <source>
        <dbReference type="EMBL" id="BAH74523.1"/>
    </source>
</evidence>
<dbReference type="OrthoDB" id="5446117at2"/>
<dbReference type="Gene3D" id="2.60.120.200">
    <property type="match status" value="1"/>
</dbReference>
<dbReference type="InterPro" id="IPR013320">
    <property type="entry name" value="ConA-like_dom_sf"/>
</dbReference>
<evidence type="ECO:0000256" key="2">
    <source>
        <dbReference type="SAM" id="Phobius"/>
    </source>
</evidence>
<dbReference type="SUPFAM" id="SSF49899">
    <property type="entry name" value="Concanavalin A-like lectins/glucanases"/>
    <property type="match status" value="1"/>
</dbReference>
<accession>C4XKY4</accession>
<proteinExistence type="predicted"/>
<protein>
    <submittedName>
        <fullName evidence="3">Uncharacterized protein</fullName>
    </submittedName>
</protein>
<dbReference type="HOGENOM" id="CLU_591504_0_0_7"/>
<keyword evidence="4" id="KW-1185">Reference proteome</keyword>
<dbReference type="AlphaFoldDB" id="C4XKY4"/>
<dbReference type="KEGG" id="dma:DMR_10320"/>
<keyword evidence="2" id="KW-0812">Transmembrane</keyword>
<dbReference type="RefSeq" id="WP_012750594.1">
    <property type="nucleotide sequence ID" value="NC_012796.1"/>
</dbReference>
<name>C4XKY4_SOLM1</name>
<dbReference type="EMBL" id="AP010904">
    <property type="protein sequence ID" value="BAH74523.1"/>
    <property type="molecule type" value="Genomic_DNA"/>
</dbReference>
<sequence>MCKSPNGFSLIWLISSITIISLLGVGISRLTSRTTINELQLNQDMRARYLAESGINYALLYKSYVANSTTKDLLDLNNKIIENLGTGEKIILKVNQVGVQTNYNYNVTSRGTVNYGSGLEASYEISNFINAPADSGVAINATDKSKVYLYNDNQGNTTIQADLSALGYFVATVTFNPNKTATTKEPKFTGYYGPFGTGVRFYFKYKISSSATGDGFVFAIKNAYNNTVDDVGRYGEYLGYAGPSNTAGSNAFGIQPPKFGIEFDIFQNSGKNYCNHAGQNDNNNAHMGYVFWGVDSTPDQTNCSSSTPQMWDDVYHGAGRNNTKDDIDPKNSQNGDADGFYSFSTRSNTTNDTKAIIGSEHKIRIDIVRNLTPESSNNNQRKGMYKYTLSTYFNCTENKCTDLSTDYTPSNPAPTNIIAIKKDVYLTDDLHNKFENFMYGFTISTGAAMANYTFSLPDMKLR</sequence>
<keyword evidence="2" id="KW-1133">Transmembrane helix</keyword>
<evidence type="ECO:0000313" key="4">
    <source>
        <dbReference type="Proteomes" id="UP000009071"/>
    </source>
</evidence>
<gene>
    <name evidence="3" type="ordered locus">DMR_10320</name>
</gene>
<organism evidence="3 4">
    <name type="scientific">Solidesulfovibrio magneticus (strain ATCC 700980 / DSM 13731 / RS-1)</name>
    <name type="common">Desulfovibrio magneticus</name>
    <dbReference type="NCBI Taxonomy" id="573370"/>
    <lineage>
        <taxon>Bacteria</taxon>
        <taxon>Pseudomonadati</taxon>
        <taxon>Thermodesulfobacteriota</taxon>
        <taxon>Desulfovibrionia</taxon>
        <taxon>Desulfovibrionales</taxon>
        <taxon>Desulfovibrionaceae</taxon>
        <taxon>Solidesulfovibrio</taxon>
    </lineage>
</organism>